<evidence type="ECO:0008006" key="9">
    <source>
        <dbReference type="Google" id="ProtNLM"/>
    </source>
</evidence>
<feature type="compositionally biased region" description="Acidic residues" evidence="6">
    <location>
        <begin position="1487"/>
        <end position="1496"/>
    </location>
</feature>
<keyword evidence="8" id="KW-1185">Reference proteome</keyword>
<feature type="compositionally biased region" description="Basic residues" evidence="6">
    <location>
        <begin position="1413"/>
        <end position="1449"/>
    </location>
</feature>
<dbReference type="GO" id="GO:0007064">
    <property type="term" value="P:mitotic sister chromatid cohesion"/>
    <property type="evidence" value="ECO:0007669"/>
    <property type="project" value="InterPro"/>
</dbReference>
<organism evidence="7 8">
    <name type="scientific">Sphaeroforma arctica JP610</name>
    <dbReference type="NCBI Taxonomy" id="667725"/>
    <lineage>
        <taxon>Eukaryota</taxon>
        <taxon>Ichthyosporea</taxon>
        <taxon>Ichthyophonida</taxon>
        <taxon>Sphaeroforma</taxon>
    </lineage>
</organism>
<dbReference type="EMBL" id="KQ241623">
    <property type="protein sequence ID" value="KNC87110.1"/>
    <property type="molecule type" value="Genomic_DNA"/>
</dbReference>
<dbReference type="GO" id="GO:0000785">
    <property type="term" value="C:chromatin"/>
    <property type="evidence" value="ECO:0007669"/>
    <property type="project" value="TreeGrafter"/>
</dbReference>
<reference evidence="7 8" key="1">
    <citation type="submission" date="2011-02" db="EMBL/GenBank/DDBJ databases">
        <title>The Genome Sequence of Sphaeroforma arctica JP610.</title>
        <authorList>
            <consortium name="The Broad Institute Genome Sequencing Platform"/>
            <person name="Russ C."/>
            <person name="Cuomo C."/>
            <person name="Young S.K."/>
            <person name="Zeng Q."/>
            <person name="Gargeya S."/>
            <person name="Alvarado L."/>
            <person name="Berlin A."/>
            <person name="Chapman S.B."/>
            <person name="Chen Z."/>
            <person name="Freedman E."/>
            <person name="Gellesch M."/>
            <person name="Goldberg J."/>
            <person name="Griggs A."/>
            <person name="Gujja S."/>
            <person name="Heilman E."/>
            <person name="Heiman D."/>
            <person name="Howarth C."/>
            <person name="Mehta T."/>
            <person name="Neiman D."/>
            <person name="Pearson M."/>
            <person name="Roberts A."/>
            <person name="Saif S."/>
            <person name="Shea T."/>
            <person name="Shenoy N."/>
            <person name="Sisk P."/>
            <person name="Stolte C."/>
            <person name="Sykes S."/>
            <person name="White J."/>
            <person name="Yandava C."/>
            <person name="Burger G."/>
            <person name="Gray M.W."/>
            <person name="Holland P.W.H."/>
            <person name="King N."/>
            <person name="Lang F.B.F."/>
            <person name="Roger A.J."/>
            <person name="Ruiz-Trillo I."/>
            <person name="Haas B."/>
            <person name="Nusbaum C."/>
            <person name="Birren B."/>
        </authorList>
    </citation>
    <scope>NUCLEOTIDE SEQUENCE [LARGE SCALE GENOMIC DNA]</scope>
    <source>
        <strain evidence="7 8">JP610</strain>
    </source>
</reference>
<sequence length="1654" mass="182703">MARGAAAKSKGEATKVKAKAKPKSIAKTKPKAKAKATTKGIGKAVKITATTIKKRADKKGKGSAQSSASTQSEFDFKESPEESSQDSAVATIEGASVSVVTASLPTGNSKKKSWVLKEITGRISKDELLKRLKALLVDLQKQKQHETVSSEIAHFAETLVDTSLLKHKDKDVKIYVACCLAEVLRLYAPQTPYNDEVLVAVFRFFISQLRGLANHQSPYFTLAFSLLEVLAFVHSFVLCIELPEATELFCSLVSTLKETVSSNHSNKLVSYMADMVAGSLKEMDSIEPELLIAILESLLPDNKKENPIQFSLSRLILQKAETAMQGDLTRFFREILTGANKSRAELVHGGNVYALLGEISDIAPNAILYVYPLLKQMLEVNYDPQIKDEKQQKRYQATQLLCRMFCRDSTMIETHRGLWEQLLQRLKDIEPAIRAEVVAHCSQFVTRHPRHASDIVNRIGERVLDPAESVRMGTVQAVCSTAMANPSVVSKEVFERLCCRSKDKKPEVRDLAIKQIGEVYKTLLLCHAGETLNSAGMIGSHERELFAVYGAIPEFVFTAYATSGASPIDSTQRVAETVIQNCLIDNKASAEERALQVLNMYMSLSETGIKAYTQLIKHKINLLGVVKKYCDLRIGLKKAEDREETDIKAKQLLDTIAKNLGGNVSTNFDKLLKIHKSKDLSLFKLILKAQQVSTTPEKRREILSDAVTKVKEKDVVKAIFSRTSLVIFSQDLVTHQLAILRALANEDTEFENVEFVTVCSFLKMLAQVSPVHFEAQPILENLIDFLKAESNEIVDAGLQLLALMGESLRHGNAKSLLESTHPLMHDMVLTGTPRQSKLAVRVWAAATVNPDAAFDELLSELTSPARLTFDHALICTTLSALSTIAVVAPRAFDVNSGPAVLFVVKDLLQNNRTAETGDTDHKEIDAKVLGVKLLVKRLIGMDARASIASEEEENKSVDAFKITNKLLRALIANKRFCRDPMSEEDDAKLRLVGASGYLKVAMCKSYKPLLPASQMDLLALTMEDPEESVREGFSKKLIRGLFSMKLDINFLALVPIAALDPNENLQKSARASYVKIVEKYKQISAQLKASGTNEQVLHRFRPELSLPVLLSVIAHREEDGSEEERIQSAVKILTFCLDVLTHHEKGSQGESYDYLHTIVARVKNCKDVLKEESEDLYVVCDLATLMITNCAHRNIKNWIIQPFPSKIKLPSGFFSMDRKAAANNQSYLPADFELGETKEKAVIKNSKAKTKAITPKSNLTKKVTKLAAANSMATKRKRIDSLTKAPQVKKEKIPVAASRRQAPRGAKPAIGTMKVHSKSESDEETDDNLTTKKDQRGKNVPDQSVVEYDESESEVDDETSPPKKKAKRVTNGKVKGNDKADLGAGFQWQPTLTSSATSHSQSPIEAEDGLLKSPHKPKAHGKVGAKAKSKAKPKHKAKKASALHPRKRKNQLEAKEDSEINSASDEETSESQYSKSPAKNISRKIEDEIDGDDSEDENVRGKALYDTAIEEKEIDIHAPRQMRSRPTLASSAQKVSSNKSSPKFLAKRLAKASVATTAAAEKAKANFTTTKSQAMRTSTLKVTEKAGGDHDASNTFDNDEGEKKTIQSLESEAKRSGHESHDRCECHKYNKSSTIVQCEQPLCDDKKTQSRTGC</sequence>
<feature type="compositionally biased region" description="Low complexity" evidence="6">
    <location>
        <begin position="1529"/>
        <end position="1541"/>
    </location>
</feature>
<protein>
    <recommendedName>
        <fullName evidence="9">Sister chromatid cohesion protein PDS5</fullName>
    </recommendedName>
</protein>
<dbReference type="PANTHER" id="PTHR12663">
    <property type="entry name" value="ANDROGEN INDUCED INHIBITOR OF PROLIFERATION AS3 / PDS5-RELATED"/>
    <property type="match status" value="1"/>
</dbReference>
<keyword evidence="3" id="KW-0498">Mitosis</keyword>
<feature type="region of interest" description="Disordered" evidence="6">
    <location>
        <begin position="1581"/>
        <end position="1625"/>
    </location>
</feature>
<feature type="compositionally biased region" description="Basic and acidic residues" evidence="6">
    <location>
        <begin position="1582"/>
        <end position="1592"/>
    </location>
</feature>
<dbReference type="GeneID" id="25901289"/>
<feature type="compositionally biased region" description="Basic and acidic residues" evidence="6">
    <location>
        <begin position="1601"/>
        <end position="1625"/>
    </location>
</feature>
<evidence type="ECO:0000256" key="5">
    <source>
        <dbReference type="ARBA" id="ARBA00023306"/>
    </source>
</evidence>
<evidence type="ECO:0000313" key="7">
    <source>
        <dbReference type="EMBL" id="KNC87110.1"/>
    </source>
</evidence>
<accession>A0A0L0GDN5</accession>
<keyword evidence="5" id="KW-0131">Cell cycle</keyword>
<proteinExistence type="predicted"/>
<feature type="region of interest" description="Disordered" evidence="6">
    <location>
        <begin position="52"/>
        <end position="88"/>
    </location>
</feature>
<dbReference type="GO" id="GO:0051301">
    <property type="term" value="P:cell division"/>
    <property type="evidence" value="ECO:0007669"/>
    <property type="project" value="UniProtKB-KW"/>
</dbReference>
<feature type="compositionally biased region" description="Basic residues" evidence="6">
    <location>
        <begin position="16"/>
        <end position="36"/>
    </location>
</feature>
<dbReference type="Proteomes" id="UP000054560">
    <property type="component" value="Unassembled WGS sequence"/>
</dbReference>
<dbReference type="Pfam" id="PF20168">
    <property type="entry name" value="PDS5"/>
    <property type="match status" value="1"/>
</dbReference>
<feature type="compositionally biased region" description="Polar residues" evidence="6">
    <location>
        <begin position="1388"/>
        <end position="1403"/>
    </location>
</feature>
<dbReference type="Gene3D" id="1.25.10.10">
    <property type="entry name" value="Leucine-rich Repeat Variant"/>
    <property type="match status" value="1"/>
</dbReference>
<feature type="compositionally biased region" description="Basic and acidic residues" evidence="6">
    <location>
        <begin position="1329"/>
        <end position="1339"/>
    </location>
</feature>
<dbReference type="CDD" id="cd19953">
    <property type="entry name" value="PDS5"/>
    <property type="match status" value="1"/>
</dbReference>
<feature type="compositionally biased region" description="Low complexity" evidence="6">
    <location>
        <begin position="62"/>
        <end position="72"/>
    </location>
</feature>
<dbReference type="RefSeq" id="XP_014161012.1">
    <property type="nucleotide sequence ID" value="XM_014305537.1"/>
</dbReference>
<evidence type="ECO:0000256" key="6">
    <source>
        <dbReference type="SAM" id="MobiDB-lite"/>
    </source>
</evidence>
<keyword evidence="2" id="KW-0132">Cell division</keyword>
<evidence type="ECO:0000256" key="2">
    <source>
        <dbReference type="ARBA" id="ARBA00022618"/>
    </source>
</evidence>
<dbReference type="STRING" id="667725.A0A0L0GDN5"/>
<feature type="compositionally biased region" description="Polar residues" evidence="6">
    <location>
        <begin position="1470"/>
        <end position="1479"/>
    </location>
</feature>
<feature type="compositionally biased region" description="Acidic residues" evidence="6">
    <location>
        <begin position="1347"/>
        <end position="1359"/>
    </location>
</feature>
<evidence type="ECO:0000256" key="3">
    <source>
        <dbReference type="ARBA" id="ARBA00022776"/>
    </source>
</evidence>
<name>A0A0L0GDN5_9EUKA</name>
<evidence type="ECO:0000256" key="4">
    <source>
        <dbReference type="ARBA" id="ARBA00023242"/>
    </source>
</evidence>
<dbReference type="eggNOG" id="KOG1525">
    <property type="taxonomic scope" value="Eukaryota"/>
</dbReference>
<comment type="subcellular location">
    <subcellularLocation>
        <location evidence="1">Nucleus</location>
    </subcellularLocation>
</comment>
<dbReference type="GO" id="GO:0006281">
    <property type="term" value="P:DNA repair"/>
    <property type="evidence" value="ECO:0007669"/>
    <property type="project" value="TreeGrafter"/>
</dbReference>
<dbReference type="InterPro" id="IPR039776">
    <property type="entry name" value="Pds5"/>
</dbReference>
<feature type="region of interest" description="Disordered" evidence="6">
    <location>
        <begin position="1"/>
        <end position="40"/>
    </location>
</feature>
<dbReference type="PANTHER" id="PTHR12663:SF0">
    <property type="entry name" value="PRECOCIOUS DISSOCIATION OF SISTERS 5, ISOFORM A"/>
    <property type="match status" value="1"/>
</dbReference>
<feature type="compositionally biased region" description="Basic and acidic residues" evidence="6">
    <location>
        <begin position="1509"/>
        <end position="1518"/>
    </location>
</feature>
<dbReference type="OrthoDB" id="200660at2759"/>
<gene>
    <name evidence="7" type="ORF">SARC_00785</name>
</gene>
<feature type="region of interest" description="Disordered" evidence="6">
    <location>
        <begin position="1270"/>
        <end position="1542"/>
    </location>
</feature>
<dbReference type="InterPro" id="IPR016024">
    <property type="entry name" value="ARM-type_fold"/>
</dbReference>
<keyword evidence="4" id="KW-0539">Nucleus</keyword>
<evidence type="ECO:0000256" key="1">
    <source>
        <dbReference type="ARBA" id="ARBA00004123"/>
    </source>
</evidence>
<evidence type="ECO:0000313" key="8">
    <source>
        <dbReference type="Proteomes" id="UP000054560"/>
    </source>
</evidence>
<dbReference type="SUPFAM" id="SSF48371">
    <property type="entry name" value="ARM repeat"/>
    <property type="match status" value="1"/>
</dbReference>
<dbReference type="GO" id="GO:0005634">
    <property type="term" value="C:nucleus"/>
    <property type="evidence" value="ECO:0007669"/>
    <property type="project" value="UniProtKB-SubCell"/>
</dbReference>
<dbReference type="InterPro" id="IPR011989">
    <property type="entry name" value="ARM-like"/>
</dbReference>